<organism evidence="2 3">
    <name type="scientific">Ktedonospora formicarum</name>
    <dbReference type="NCBI Taxonomy" id="2778364"/>
    <lineage>
        <taxon>Bacteria</taxon>
        <taxon>Bacillati</taxon>
        <taxon>Chloroflexota</taxon>
        <taxon>Ktedonobacteria</taxon>
        <taxon>Ktedonobacterales</taxon>
        <taxon>Ktedonobacteraceae</taxon>
        <taxon>Ktedonospora</taxon>
    </lineage>
</organism>
<feature type="chain" id="PRO_5035289909" description="Lipoprotein" evidence="1">
    <location>
        <begin position="24"/>
        <end position="139"/>
    </location>
</feature>
<evidence type="ECO:0000313" key="3">
    <source>
        <dbReference type="Proteomes" id="UP000612362"/>
    </source>
</evidence>
<sequence>MRYYVLLLLFLGACLLTACGSDAGRTVEHPMMFTKTEITPLTQDKGQRAPKIVLSTPAETQQLYRSILALPHLPEHPICEHKKGRRYQVAFIAVNQTFYATIDKNNCGTIAFEQGDTKIRQGTTLFWVYLTNLTLGKIP</sequence>
<feature type="signal peptide" evidence="1">
    <location>
        <begin position="1"/>
        <end position="23"/>
    </location>
</feature>
<dbReference type="RefSeq" id="WP_220195807.1">
    <property type="nucleotide sequence ID" value="NZ_BNJF01000002.1"/>
</dbReference>
<comment type="caution">
    <text evidence="2">The sequence shown here is derived from an EMBL/GenBank/DDBJ whole genome shotgun (WGS) entry which is preliminary data.</text>
</comment>
<gene>
    <name evidence="2" type="ORF">KSX_45900</name>
</gene>
<accession>A0A8J3HYA0</accession>
<protein>
    <recommendedName>
        <fullName evidence="4">Lipoprotein</fullName>
    </recommendedName>
</protein>
<reference evidence="2" key="1">
    <citation type="submission" date="2020-10" db="EMBL/GenBank/DDBJ databases">
        <title>Taxonomic study of unclassified bacteria belonging to the class Ktedonobacteria.</title>
        <authorList>
            <person name="Yabe S."/>
            <person name="Wang C.M."/>
            <person name="Zheng Y."/>
            <person name="Sakai Y."/>
            <person name="Cavaletti L."/>
            <person name="Monciardini P."/>
            <person name="Donadio S."/>
        </authorList>
    </citation>
    <scope>NUCLEOTIDE SEQUENCE</scope>
    <source>
        <strain evidence="2">SOSP1-1</strain>
    </source>
</reference>
<evidence type="ECO:0000256" key="1">
    <source>
        <dbReference type="SAM" id="SignalP"/>
    </source>
</evidence>
<dbReference type="EMBL" id="BNJF01000002">
    <property type="protein sequence ID" value="GHO46427.1"/>
    <property type="molecule type" value="Genomic_DNA"/>
</dbReference>
<proteinExistence type="predicted"/>
<keyword evidence="1" id="KW-0732">Signal</keyword>
<dbReference type="Proteomes" id="UP000612362">
    <property type="component" value="Unassembled WGS sequence"/>
</dbReference>
<evidence type="ECO:0000313" key="2">
    <source>
        <dbReference type="EMBL" id="GHO46427.1"/>
    </source>
</evidence>
<name>A0A8J3HYA0_9CHLR</name>
<dbReference type="AlphaFoldDB" id="A0A8J3HYA0"/>
<evidence type="ECO:0008006" key="4">
    <source>
        <dbReference type="Google" id="ProtNLM"/>
    </source>
</evidence>
<keyword evidence="3" id="KW-1185">Reference proteome</keyword>
<dbReference type="PROSITE" id="PS51257">
    <property type="entry name" value="PROKAR_LIPOPROTEIN"/>
    <property type="match status" value="1"/>
</dbReference>